<comment type="caution">
    <text evidence="1">The sequence shown here is derived from an EMBL/GenBank/DDBJ whole genome shotgun (WGS) entry which is preliminary data.</text>
</comment>
<dbReference type="AlphaFoldDB" id="A0A820M369"/>
<organism evidence="1 2">
    <name type="scientific">Adineta steineri</name>
    <dbReference type="NCBI Taxonomy" id="433720"/>
    <lineage>
        <taxon>Eukaryota</taxon>
        <taxon>Metazoa</taxon>
        <taxon>Spiralia</taxon>
        <taxon>Gnathifera</taxon>
        <taxon>Rotifera</taxon>
        <taxon>Eurotatoria</taxon>
        <taxon>Bdelloidea</taxon>
        <taxon>Adinetida</taxon>
        <taxon>Adinetidae</taxon>
        <taxon>Adineta</taxon>
    </lineage>
</organism>
<feature type="non-terminal residue" evidence="1">
    <location>
        <position position="1"/>
    </location>
</feature>
<reference evidence="1" key="1">
    <citation type="submission" date="2021-02" db="EMBL/GenBank/DDBJ databases">
        <authorList>
            <person name="Nowell W R."/>
        </authorList>
    </citation>
    <scope>NUCLEOTIDE SEQUENCE</scope>
</reference>
<protein>
    <recommendedName>
        <fullName evidence="3">Cadherin domain-containing protein</fullName>
    </recommendedName>
</protein>
<proteinExistence type="predicted"/>
<evidence type="ECO:0008006" key="3">
    <source>
        <dbReference type="Google" id="ProtNLM"/>
    </source>
</evidence>
<evidence type="ECO:0000313" key="1">
    <source>
        <dbReference type="EMBL" id="CAF4366271.1"/>
    </source>
</evidence>
<sequence length="107" mass="12397">IQENSPENTSVGYFILQDGIGNYTIDLIDDANGYFKLNDMNLLTAQKIVENCRLNHTCQLNHEIESMINITVAILDPLTNETYRHIRFLIQIKDENEPPYNITLSRR</sequence>
<evidence type="ECO:0000313" key="2">
    <source>
        <dbReference type="Proteomes" id="UP000663844"/>
    </source>
</evidence>
<dbReference type="EMBL" id="CAJOAZ010022503">
    <property type="protein sequence ID" value="CAF4366271.1"/>
    <property type="molecule type" value="Genomic_DNA"/>
</dbReference>
<gene>
    <name evidence="1" type="ORF">OXD698_LOCUS49588</name>
</gene>
<accession>A0A820M369</accession>
<dbReference type="Proteomes" id="UP000663844">
    <property type="component" value="Unassembled WGS sequence"/>
</dbReference>
<name>A0A820M369_9BILA</name>